<sequence length="167" mass="17132">MSQAAVLRHIRGRSGIAPAPVAHPQPPMNALPAILAANAAAAAARAERAHLDAFRVAGATAPERALLPEQLGLARDDAFARLASRAFLKETVGGACYLDEAAVIAHRDRPARPQRALLVVLVLLLVAAGAVLAGLVQRSRERARGSNGGARVAGAAALVAPTTEVGR</sequence>
<protein>
    <submittedName>
        <fullName evidence="2">Uncharacterized protein</fullName>
    </submittedName>
</protein>
<evidence type="ECO:0000256" key="1">
    <source>
        <dbReference type="SAM" id="Phobius"/>
    </source>
</evidence>
<keyword evidence="1" id="KW-0812">Transmembrane</keyword>
<keyword evidence="1" id="KW-0472">Membrane</keyword>
<evidence type="ECO:0000313" key="2">
    <source>
        <dbReference type="EMBL" id="CAA9328181.1"/>
    </source>
</evidence>
<feature type="transmembrane region" description="Helical" evidence="1">
    <location>
        <begin position="116"/>
        <end position="136"/>
    </location>
</feature>
<reference evidence="2" key="1">
    <citation type="submission" date="2020-02" db="EMBL/GenBank/DDBJ databases">
        <authorList>
            <person name="Meier V. D."/>
        </authorList>
    </citation>
    <scope>NUCLEOTIDE SEQUENCE</scope>
    <source>
        <strain evidence="2">AVDCRST_MAG11</strain>
    </source>
</reference>
<proteinExistence type="predicted"/>
<dbReference type="EMBL" id="CADCTU010000534">
    <property type="protein sequence ID" value="CAA9328181.1"/>
    <property type="molecule type" value="Genomic_DNA"/>
</dbReference>
<organism evidence="2">
    <name type="scientific">uncultured Gemmatimonadaceae bacterium</name>
    <dbReference type="NCBI Taxonomy" id="246130"/>
    <lineage>
        <taxon>Bacteria</taxon>
        <taxon>Pseudomonadati</taxon>
        <taxon>Gemmatimonadota</taxon>
        <taxon>Gemmatimonadia</taxon>
        <taxon>Gemmatimonadales</taxon>
        <taxon>Gemmatimonadaceae</taxon>
        <taxon>environmental samples</taxon>
    </lineage>
</organism>
<keyword evidence="1" id="KW-1133">Transmembrane helix</keyword>
<name>A0A6J4LBP8_9BACT</name>
<dbReference type="AlphaFoldDB" id="A0A6J4LBP8"/>
<gene>
    <name evidence="2" type="ORF">AVDCRST_MAG11-2344</name>
</gene>
<accession>A0A6J4LBP8</accession>